<comment type="caution">
    <text evidence="1">The sequence shown here is derived from an EMBL/GenBank/DDBJ whole genome shotgun (WGS) entry which is preliminary data.</text>
</comment>
<reference evidence="1 2" key="2">
    <citation type="journal article" date="2022" name="Mol. Ecol. Resour.">
        <title>The genomes of chicory, endive, great burdock and yacon provide insights into Asteraceae paleo-polyploidization history and plant inulin production.</title>
        <authorList>
            <person name="Fan W."/>
            <person name="Wang S."/>
            <person name="Wang H."/>
            <person name="Wang A."/>
            <person name="Jiang F."/>
            <person name="Liu H."/>
            <person name="Zhao H."/>
            <person name="Xu D."/>
            <person name="Zhang Y."/>
        </authorList>
    </citation>
    <scope>NUCLEOTIDE SEQUENCE [LARGE SCALE GENOMIC DNA]</scope>
    <source>
        <strain evidence="2">cv. Niubang</strain>
    </source>
</reference>
<proteinExistence type="predicted"/>
<accession>A0ACB9AZE9</accession>
<protein>
    <submittedName>
        <fullName evidence="1">Uncharacterized protein</fullName>
    </submittedName>
</protein>
<gene>
    <name evidence="1" type="ORF">L6452_21697</name>
</gene>
<evidence type="ECO:0000313" key="1">
    <source>
        <dbReference type="EMBL" id="KAI3714738.1"/>
    </source>
</evidence>
<organism evidence="1 2">
    <name type="scientific">Arctium lappa</name>
    <name type="common">Greater burdock</name>
    <name type="synonym">Lappa major</name>
    <dbReference type="NCBI Taxonomy" id="4217"/>
    <lineage>
        <taxon>Eukaryota</taxon>
        <taxon>Viridiplantae</taxon>
        <taxon>Streptophyta</taxon>
        <taxon>Embryophyta</taxon>
        <taxon>Tracheophyta</taxon>
        <taxon>Spermatophyta</taxon>
        <taxon>Magnoliopsida</taxon>
        <taxon>eudicotyledons</taxon>
        <taxon>Gunneridae</taxon>
        <taxon>Pentapetalae</taxon>
        <taxon>asterids</taxon>
        <taxon>campanulids</taxon>
        <taxon>Asterales</taxon>
        <taxon>Asteraceae</taxon>
        <taxon>Carduoideae</taxon>
        <taxon>Cardueae</taxon>
        <taxon>Arctiinae</taxon>
        <taxon>Arctium</taxon>
    </lineage>
</organism>
<dbReference type="Proteomes" id="UP001055879">
    <property type="component" value="Linkage Group LG07"/>
</dbReference>
<name>A0ACB9AZE9_ARCLA</name>
<reference evidence="2" key="1">
    <citation type="journal article" date="2022" name="Mol. Ecol. Resour.">
        <title>The genomes of chicory, endive, great burdock and yacon provide insights into Asteraceae palaeo-polyploidization history and plant inulin production.</title>
        <authorList>
            <person name="Fan W."/>
            <person name="Wang S."/>
            <person name="Wang H."/>
            <person name="Wang A."/>
            <person name="Jiang F."/>
            <person name="Liu H."/>
            <person name="Zhao H."/>
            <person name="Xu D."/>
            <person name="Zhang Y."/>
        </authorList>
    </citation>
    <scope>NUCLEOTIDE SEQUENCE [LARGE SCALE GENOMIC DNA]</scope>
    <source>
        <strain evidence="2">cv. Niubang</strain>
    </source>
</reference>
<evidence type="ECO:0000313" key="2">
    <source>
        <dbReference type="Proteomes" id="UP001055879"/>
    </source>
</evidence>
<dbReference type="EMBL" id="CM042053">
    <property type="protein sequence ID" value="KAI3714738.1"/>
    <property type="molecule type" value="Genomic_DNA"/>
</dbReference>
<keyword evidence="2" id="KW-1185">Reference proteome</keyword>
<sequence length="799" mass="89049">MDEPNPSISISSSKSQPHLLVNLTTSSSNTPNTYTASSSSIAKSTTGDQITGASSPPTANQTTATSLLTLAHAADYIDHRYTTTATPVETPKSPPRSKTFETLASPLFLADNRTTRPPATNLRETLLPAATTTTTTLTPPNPCLSSTSRPPNNPSSPRHHTQTEALASFLPQPTTETLDRNHQPLSVLSNFAPQPCAIGTTEHSPSLDSTAMEHIDRSSFPHRPQPRPATLPSVNTTHNFFPRYDSPPSPLFRNPSPPPGFDSLPHQRNPNRIFPFPYIRDDPPASVRNTFGHSIVNPPPSAFHPYQRRPNPSLPTLPLPNLSLNLAGATVAPTVQPNPPKIVTSQKPKPNRSRTKQPSRYTSVIIRDTPPPKRRNLGEILKHTMEQSTGSDTETKYGQKSSQPINVTQIDNKGKAKVGTTHPPTELHLSLFSCPEALRKYPFFRRKVCQPPRGFPMETLRAHPKLHVTIHSLGWDLFCAPPAQYNIDWITDFYTELSCTSGLNLMVRETPVSFSPTHINAVLGLSPPTQSEFHRLMDEASDVDLQTILETIARKGATWSFTGRSRVLKSSTLNPIANVWLSFIRHSLHPSTHDSNLCMERVFLLYCVVAGKHFDVGRVISTLIRRGVERSKARLIFPSVIDSLLKQAGVPSIPTDRLSLENVVLDNANVVRLLHTCTPKTQGPEKERIASLEASFRSFMGEVKTIMKEQRKLIFKQVSERAMSMNEKLEVLLRRSARSEKIEEELTDKLMKFLAFEKSRDDILRAWWVRHHSDVSDVWAPFPLDVLWRTRTSSPTRHE</sequence>